<accession>A0A926E230</accession>
<dbReference type="EMBL" id="JACRSV010000001">
    <property type="protein sequence ID" value="MBC8559587.1"/>
    <property type="molecule type" value="Genomic_DNA"/>
</dbReference>
<reference evidence="5" key="1">
    <citation type="submission" date="2020-08" db="EMBL/GenBank/DDBJ databases">
        <title>Genome public.</title>
        <authorList>
            <person name="Liu C."/>
            <person name="Sun Q."/>
        </authorList>
    </citation>
    <scope>NUCLEOTIDE SEQUENCE</scope>
    <source>
        <strain evidence="5">NSJ-33</strain>
    </source>
</reference>
<dbReference type="Pfam" id="PF08241">
    <property type="entry name" value="Methyltransf_11"/>
    <property type="match status" value="1"/>
</dbReference>
<dbReference type="InterPro" id="IPR013216">
    <property type="entry name" value="Methyltransf_11"/>
</dbReference>
<name>A0A926E230_9FIRM</name>
<dbReference type="AlphaFoldDB" id="A0A926E230"/>
<dbReference type="CDD" id="cd02440">
    <property type="entry name" value="AdoMet_MTases"/>
    <property type="match status" value="1"/>
</dbReference>
<dbReference type="InterPro" id="IPR051052">
    <property type="entry name" value="Diverse_substrate_MTase"/>
</dbReference>
<comment type="caution">
    <text evidence="5">The sequence shown here is derived from an EMBL/GenBank/DDBJ whole genome shotgun (WGS) entry which is preliminary data.</text>
</comment>
<evidence type="ECO:0000313" key="5">
    <source>
        <dbReference type="EMBL" id="MBC8559587.1"/>
    </source>
</evidence>
<dbReference type="Gene3D" id="3.40.50.150">
    <property type="entry name" value="Vaccinia Virus protein VP39"/>
    <property type="match status" value="1"/>
</dbReference>
<dbReference type="GO" id="GO:0032259">
    <property type="term" value="P:methylation"/>
    <property type="evidence" value="ECO:0007669"/>
    <property type="project" value="UniProtKB-KW"/>
</dbReference>
<protein>
    <submittedName>
        <fullName evidence="5">Methyltransferase domain-containing protein</fullName>
    </submittedName>
</protein>
<dbReference type="PANTHER" id="PTHR44942:SF4">
    <property type="entry name" value="METHYLTRANSFERASE TYPE 11 DOMAIN-CONTAINING PROTEIN"/>
    <property type="match status" value="1"/>
</dbReference>
<sequence length="266" mass="30070">MLTAAMKNAARFNGFSEVYDENRPRMPKLVTEIIGQYLQKTPDTVVDLGCGTGLSTAAWKGRCREAIGIEPNGEMLQKALEKEESGISFQQGYAHQIGLSDGIADVVICSQSFHWMEPESTLREINRLLKPGGVFATVDCDWPPVARWEAERAFDGLRAKCNRITAAHKELQESFFQFPKEWHLQNIRESGYFRYAREVLFSSEENCDAKRFIGLAMSQGGLQTVLKTVPEEIETELSAFIRTAEEIFGGETFPIHFSYRMRIGIK</sequence>
<dbReference type="Proteomes" id="UP000610760">
    <property type="component" value="Unassembled WGS sequence"/>
</dbReference>
<keyword evidence="2 5" id="KW-0489">Methyltransferase</keyword>
<evidence type="ECO:0000256" key="1">
    <source>
        <dbReference type="ARBA" id="ARBA00008361"/>
    </source>
</evidence>
<dbReference type="SUPFAM" id="SSF53335">
    <property type="entry name" value="S-adenosyl-L-methionine-dependent methyltransferases"/>
    <property type="match status" value="1"/>
</dbReference>
<gene>
    <name evidence="5" type="ORF">H8710_05810</name>
</gene>
<dbReference type="InterPro" id="IPR029063">
    <property type="entry name" value="SAM-dependent_MTases_sf"/>
</dbReference>
<evidence type="ECO:0000256" key="3">
    <source>
        <dbReference type="ARBA" id="ARBA00022679"/>
    </source>
</evidence>
<organism evidence="5 6">
    <name type="scientific">Fumia xinanensis</name>
    <dbReference type="NCBI Taxonomy" id="2763659"/>
    <lineage>
        <taxon>Bacteria</taxon>
        <taxon>Bacillati</taxon>
        <taxon>Bacillota</taxon>
        <taxon>Clostridia</taxon>
        <taxon>Eubacteriales</taxon>
        <taxon>Oscillospiraceae</taxon>
        <taxon>Fumia</taxon>
    </lineage>
</organism>
<feature type="domain" description="Methyltransferase type 11" evidence="4">
    <location>
        <begin position="46"/>
        <end position="136"/>
    </location>
</feature>
<dbReference type="RefSeq" id="WP_249294479.1">
    <property type="nucleotide sequence ID" value="NZ_JACRSV010000001.1"/>
</dbReference>
<dbReference type="PANTHER" id="PTHR44942">
    <property type="entry name" value="METHYLTRANSF_11 DOMAIN-CONTAINING PROTEIN"/>
    <property type="match status" value="1"/>
</dbReference>
<evidence type="ECO:0000259" key="4">
    <source>
        <dbReference type="Pfam" id="PF08241"/>
    </source>
</evidence>
<comment type="similarity">
    <text evidence="1">Belongs to the methyltransferase superfamily.</text>
</comment>
<proteinExistence type="inferred from homology"/>
<dbReference type="GO" id="GO:0008757">
    <property type="term" value="F:S-adenosylmethionine-dependent methyltransferase activity"/>
    <property type="evidence" value="ECO:0007669"/>
    <property type="project" value="InterPro"/>
</dbReference>
<evidence type="ECO:0000313" key="6">
    <source>
        <dbReference type="Proteomes" id="UP000610760"/>
    </source>
</evidence>
<evidence type="ECO:0000256" key="2">
    <source>
        <dbReference type="ARBA" id="ARBA00022603"/>
    </source>
</evidence>
<keyword evidence="3" id="KW-0808">Transferase</keyword>
<keyword evidence="6" id="KW-1185">Reference proteome</keyword>